<evidence type="ECO:0000256" key="2">
    <source>
        <dbReference type="SAM" id="Phobius"/>
    </source>
</evidence>
<feature type="compositionally biased region" description="Acidic residues" evidence="1">
    <location>
        <begin position="145"/>
        <end position="154"/>
    </location>
</feature>
<protein>
    <submittedName>
        <fullName evidence="3">E4 protein</fullName>
    </submittedName>
</protein>
<dbReference type="EMBL" id="MH777387">
    <property type="protein sequence ID" value="AYA94759.1"/>
    <property type="molecule type" value="Genomic_DNA"/>
</dbReference>
<reference evidence="3" key="1">
    <citation type="journal article" date="2018" name="Nat. Med.">
        <title>Expanded skin virome in DOCK8-deficient patients.</title>
        <authorList>
            <consortium name="NISC Comparative Sequencing Program"/>
            <person name="Tirosh O."/>
            <person name="Conlan S."/>
            <person name="Deming C."/>
            <person name="Lee-Lin S.Q."/>
            <person name="Huang X."/>
            <person name="Su H.C."/>
            <person name="Freeman A.F."/>
            <person name="Segre J.A."/>
            <person name="Kong H.H."/>
        </authorList>
    </citation>
    <scope>NUCLEOTIDE SEQUENCE</scope>
    <source>
        <strain evidence="3">HPV-mSK_248</strain>
    </source>
</reference>
<organism evidence="3">
    <name type="scientific">Human papillomavirus</name>
    <dbReference type="NCBI Taxonomy" id="10566"/>
    <lineage>
        <taxon>Viruses</taxon>
        <taxon>Monodnaviria</taxon>
        <taxon>Shotokuvirae</taxon>
        <taxon>Cossaviricota</taxon>
        <taxon>Papovaviricetes</taxon>
        <taxon>Zurhausenvirales</taxon>
        <taxon>Papillomaviridae</taxon>
    </lineage>
</organism>
<feature type="compositionally biased region" description="Basic and acidic residues" evidence="1">
    <location>
        <begin position="122"/>
        <end position="132"/>
    </location>
</feature>
<keyword evidence="2" id="KW-0812">Transmembrane</keyword>
<evidence type="ECO:0000313" key="3">
    <source>
        <dbReference type="EMBL" id="AYA94759.1"/>
    </source>
</evidence>
<proteinExistence type="predicted"/>
<feature type="region of interest" description="Disordered" evidence="1">
    <location>
        <begin position="140"/>
        <end position="166"/>
    </location>
</feature>
<feature type="region of interest" description="Disordered" evidence="1">
    <location>
        <begin position="113"/>
        <end position="132"/>
    </location>
</feature>
<evidence type="ECO:0000256" key="1">
    <source>
        <dbReference type="SAM" id="MobiDB-lite"/>
    </source>
</evidence>
<keyword evidence="2" id="KW-0472">Membrane</keyword>
<accession>A0A385PL16</accession>
<feature type="transmembrane region" description="Helical" evidence="2">
    <location>
        <begin position="6"/>
        <end position="25"/>
    </location>
</feature>
<name>A0A385PL16_9PAPI</name>
<feature type="transmembrane region" description="Helical" evidence="2">
    <location>
        <begin position="46"/>
        <end position="69"/>
    </location>
</feature>
<feature type="compositionally biased region" description="Basic and acidic residues" evidence="1">
    <location>
        <begin position="155"/>
        <end position="166"/>
    </location>
</feature>
<keyword evidence="2" id="KW-1133">Transmembrane helix</keyword>
<sequence>MPLKKDHILLMFILITILIIHFLILTGMHCMCKMKMTCGIKHLEKWILMVYILKTIMVTKHTLLSLLLMRKDMVLLENGLYIIKMKLCLLLLLVHKQHSPDLFKGLQKDLSRVPGTPHPARKTPDDVKLKRESLARPPRRHLTYDVDEDEEENKEENKENQEPKDDERRRAFLGLLLDRLAEDILQYQEQVLHDLADLRQKLGIRHSSL</sequence>